<dbReference type="Gene3D" id="3.30.460.10">
    <property type="entry name" value="Beta Polymerase, domain 2"/>
    <property type="match status" value="1"/>
</dbReference>
<dbReference type="OrthoDB" id="3378406at2"/>
<dbReference type="KEGG" id="afs:AFR_36005"/>
<dbReference type="PATRIC" id="fig|1246995.3.peg.7288"/>
<dbReference type="STRING" id="1246995.AFR_36005"/>
<dbReference type="RefSeq" id="WP_023561793.1">
    <property type="nucleotide sequence ID" value="NC_022657.1"/>
</dbReference>
<evidence type="ECO:0008006" key="3">
    <source>
        <dbReference type="Google" id="ProtNLM"/>
    </source>
</evidence>
<dbReference type="SUPFAM" id="SSF81301">
    <property type="entry name" value="Nucleotidyltransferase"/>
    <property type="match status" value="1"/>
</dbReference>
<dbReference type="EMBL" id="CP006272">
    <property type="protein sequence ID" value="AGZ45457.1"/>
    <property type="molecule type" value="Genomic_DNA"/>
</dbReference>
<proteinExistence type="predicted"/>
<dbReference type="eggNOG" id="ENOG5031H1M">
    <property type="taxonomic scope" value="Bacteria"/>
</dbReference>
<dbReference type="AlphaFoldDB" id="U5W8W3"/>
<gene>
    <name evidence="1" type="ORF">AFR_36005</name>
</gene>
<dbReference type="HOGENOM" id="CLU_1174338_0_0_11"/>
<organism evidence="1 2">
    <name type="scientific">Actinoplanes friuliensis DSM 7358</name>
    <dbReference type="NCBI Taxonomy" id="1246995"/>
    <lineage>
        <taxon>Bacteria</taxon>
        <taxon>Bacillati</taxon>
        <taxon>Actinomycetota</taxon>
        <taxon>Actinomycetes</taxon>
        <taxon>Micromonosporales</taxon>
        <taxon>Micromonosporaceae</taxon>
        <taxon>Actinoplanes</taxon>
    </lineage>
</organism>
<dbReference type="InterPro" id="IPR043519">
    <property type="entry name" value="NT_sf"/>
</dbReference>
<keyword evidence="2" id="KW-1185">Reference proteome</keyword>
<reference evidence="1 2" key="1">
    <citation type="journal article" date="2014" name="J. Biotechnol.">
        <title>Complete genome sequence of the actinobacterium Actinoplanes friuliensis HAG 010964, producer of the lipopeptide antibiotic friulimycin.</title>
        <authorList>
            <person name="Ruckert C."/>
            <person name="Szczepanowski R."/>
            <person name="Albersmeier A."/>
            <person name="Goesmann A."/>
            <person name="Fischer N."/>
            <person name="Steinkamper A."/>
            <person name="Puhler A."/>
            <person name="Biener R."/>
            <person name="Schwartz D."/>
            <person name="Kalinowski J."/>
        </authorList>
    </citation>
    <scope>NUCLEOTIDE SEQUENCE [LARGE SCALE GENOMIC DNA]</scope>
    <source>
        <strain evidence="1 2">DSM 7358</strain>
    </source>
</reference>
<dbReference type="Proteomes" id="UP000017746">
    <property type="component" value="Chromosome"/>
</dbReference>
<protein>
    <recommendedName>
        <fullName evidence="3">Polymerase nucleotidyl transferase domain-containing protein</fullName>
    </recommendedName>
</protein>
<accession>U5W8W3</accession>
<sequence>MSQDEYDLANPRWYLATRLRDVILRRWSAEVRAIGVHGSLAHGDDSDSSDLNLHVVTYRAQAGPRAALRRVDGILVDLSVGTADDGLRRATELTARWPLEADRYLTTRDLFDPQGWFGSQRDAHLGKLAETRPGEFSGLARRNWCVASAAHARAVRLAEWYETDAALVLLAEARLHAAMVTGLLSRTYFRNRADAVKRTGLAGADMTELGAVLKSQAEDLTARGKPVDGPLSAIFE</sequence>
<evidence type="ECO:0000313" key="2">
    <source>
        <dbReference type="Proteomes" id="UP000017746"/>
    </source>
</evidence>
<name>U5W8W3_9ACTN</name>
<evidence type="ECO:0000313" key="1">
    <source>
        <dbReference type="EMBL" id="AGZ45457.1"/>
    </source>
</evidence>